<comment type="caution">
    <text evidence="1">The sequence shown here is derived from an EMBL/GenBank/DDBJ whole genome shotgun (WGS) entry which is preliminary data.</text>
</comment>
<reference evidence="2" key="1">
    <citation type="journal article" date="2023" name="Nat. Plants">
        <title>Single-cell RNA sequencing provides a high-resolution roadmap for understanding the multicellular compartmentation of specialized metabolism.</title>
        <authorList>
            <person name="Sun S."/>
            <person name="Shen X."/>
            <person name="Li Y."/>
            <person name="Li Y."/>
            <person name="Wang S."/>
            <person name="Li R."/>
            <person name="Zhang H."/>
            <person name="Shen G."/>
            <person name="Guo B."/>
            <person name="Wei J."/>
            <person name="Xu J."/>
            <person name="St-Pierre B."/>
            <person name="Chen S."/>
            <person name="Sun C."/>
        </authorList>
    </citation>
    <scope>NUCLEOTIDE SEQUENCE [LARGE SCALE GENOMIC DNA]</scope>
</reference>
<organism evidence="1 2">
    <name type="scientific">Catharanthus roseus</name>
    <name type="common">Madagascar periwinkle</name>
    <name type="synonym">Vinca rosea</name>
    <dbReference type="NCBI Taxonomy" id="4058"/>
    <lineage>
        <taxon>Eukaryota</taxon>
        <taxon>Viridiplantae</taxon>
        <taxon>Streptophyta</taxon>
        <taxon>Embryophyta</taxon>
        <taxon>Tracheophyta</taxon>
        <taxon>Spermatophyta</taxon>
        <taxon>Magnoliopsida</taxon>
        <taxon>eudicotyledons</taxon>
        <taxon>Gunneridae</taxon>
        <taxon>Pentapetalae</taxon>
        <taxon>asterids</taxon>
        <taxon>lamiids</taxon>
        <taxon>Gentianales</taxon>
        <taxon>Apocynaceae</taxon>
        <taxon>Rauvolfioideae</taxon>
        <taxon>Vinceae</taxon>
        <taxon>Catharanthinae</taxon>
        <taxon>Catharanthus</taxon>
    </lineage>
</organism>
<evidence type="ECO:0000313" key="1">
    <source>
        <dbReference type="EMBL" id="KAI5675164.1"/>
    </source>
</evidence>
<dbReference type="EMBL" id="CM044702">
    <property type="protein sequence ID" value="KAI5675164.1"/>
    <property type="molecule type" value="Genomic_DNA"/>
</dbReference>
<proteinExistence type="predicted"/>
<protein>
    <submittedName>
        <fullName evidence="1">Uncharacterized protein</fullName>
    </submittedName>
</protein>
<name>A0ACC0BRC2_CATRO</name>
<keyword evidence="2" id="KW-1185">Reference proteome</keyword>
<evidence type="ECO:0000313" key="2">
    <source>
        <dbReference type="Proteomes" id="UP001060085"/>
    </source>
</evidence>
<accession>A0ACC0BRC2</accession>
<dbReference type="Proteomes" id="UP001060085">
    <property type="component" value="Linkage Group LG02"/>
</dbReference>
<gene>
    <name evidence="1" type="ORF">M9H77_06114</name>
</gene>
<sequence>MVCNVMYKTATRWMENSLTSDLSTFENVFCLNYYEYHLTCFLNSHQKYIDLKKEEEHSRIGTRVPTSTELMLKGPNCPKVCLCNFLHLF</sequence>